<dbReference type="OMA" id="IDHINFY"/>
<protein>
    <submittedName>
        <fullName evidence="2">DEHA2F26246p</fullName>
    </submittedName>
</protein>
<dbReference type="EMBL" id="CR382138">
    <property type="protein sequence ID" value="CAG89902.2"/>
    <property type="molecule type" value="Genomic_DNA"/>
</dbReference>
<dbReference type="GeneID" id="2904054"/>
<feature type="region of interest" description="Disordered" evidence="1">
    <location>
        <begin position="302"/>
        <end position="330"/>
    </location>
</feature>
<organism evidence="2 3">
    <name type="scientific">Debaryomyces hansenii (strain ATCC 36239 / CBS 767 / BCRC 21394 / JCM 1990 / NBRC 0083 / IGC 2968)</name>
    <name type="common">Yeast</name>
    <name type="synonym">Torulaspora hansenii</name>
    <dbReference type="NCBI Taxonomy" id="284592"/>
    <lineage>
        <taxon>Eukaryota</taxon>
        <taxon>Fungi</taxon>
        <taxon>Dikarya</taxon>
        <taxon>Ascomycota</taxon>
        <taxon>Saccharomycotina</taxon>
        <taxon>Pichiomycetes</taxon>
        <taxon>Debaryomycetaceae</taxon>
        <taxon>Debaryomyces</taxon>
    </lineage>
</organism>
<dbReference type="AlphaFoldDB" id="Q6BJZ0"/>
<feature type="compositionally biased region" description="Acidic residues" evidence="1">
    <location>
        <begin position="302"/>
        <end position="315"/>
    </location>
</feature>
<dbReference type="OrthoDB" id="46189at2759"/>
<dbReference type="Pfam" id="PF08700">
    <property type="entry name" value="VPS51_Exo84_N"/>
    <property type="match status" value="1"/>
</dbReference>
<dbReference type="HOGENOM" id="CLU_319848_0_0_1"/>
<evidence type="ECO:0000313" key="2">
    <source>
        <dbReference type="EMBL" id="CAG89902.2"/>
    </source>
</evidence>
<dbReference type="RefSeq" id="XP_461481.2">
    <property type="nucleotide sequence ID" value="XM_461481.2"/>
</dbReference>
<evidence type="ECO:0000313" key="3">
    <source>
        <dbReference type="Proteomes" id="UP000000599"/>
    </source>
</evidence>
<name>Q6BJZ0_DEBHA</name>
<accession>Q6BJZ0</accession>
<keyword evidence="3" id="KW-1185">Reference proteome</keyword>
<dbReference type="STRING" id="284592.Q6BJZ0"/>
<dbReference type="KEGG" id="dha:DEHA2F26246g"/>
<dbReference type="Proteomes" id="UP000000599">
    <property type="component" value="Chromosome F"/>
</dbReference>
<dbReference type="InParanoid" id="Q6BJZ0"/>
<sequence>MLLIGPILWYINLNQQNILCNEKKSMNSVTTSFATFQDNELDPPNLIGTIESNRQIIRPMLSSSANDTRSSRANSIINEDTSIDDIFTHLTIQQIQKLNKNYKQNVTNAKEDLHGLVGNKYRDLIKIAEDISNMYVVTSEVDQKLSDLSYGQSRFVSFNTSNSFSKYSSTIRRKEASEARRNEKLTILKNIINNQLVSFEIRLLSSHRRPPLKSTSNYIYYAKCFYTLECIFGDTLETDKHLANKLAAFKASFVSYLEAELSSYNAFSSTSYSNDAGKYKPSQKLIWEDIISRANSYLVSDDLDDLNEDEDEEEDVRLHDTDYNEDSDPEDALHETYNKGFSPIVNYLIAYIILNHNNEELDTLTKVHDNFVKLRYDYLDKILSKILSASEPENTYNINFYKIFKYIENTCDYISKYFNTEKPTKNELLKNLKQATGAWKASSLIGFHNWIENEDVKFNHDLVLRNVSNPEAVTVDDFPKLLAIFSDNLIKQNSNNNEKGINNLSNSFVIFHNFIISLKKLDVSMITNGSNSKLIELLSNSMKNNKTIATDLLENVISKTKHIFTLHFDALSKESGATADILSAIKSSVADKKFSSGTTNLELFSSDLVETIDADLNKYIDFVAQISSLPSLSTTNHDIYHQINIWFDTYFEYKDIINFEKESDLDRLSPNNCLSHLSEVLSSHKTNSSGKWGNFSRELMLNTFETLTESFNETLYNKIDNIIQAIESLVKNDEKNNDVETFYYLLRVLLTFSDRLMGFNESNQNDRIRKSISALHTLCKDIFGSVVKIIPCVSNNDDSSFIESFDKFITNLLSTSNDTLGSDLSNRPSLRLSSLMFYLSSKYLSPFTENYAKDYEYGKLFSNQHVFKMFTESKKEWILEDLIQKRIINELPRSVSNTDDSKESIENKEEALIENDIASSTITKEKFLLVFTNIVYLLQFANGTPITDVNDSLIQYHIKKLKEAMEDKIDIDDLSMTLIVKNIAEFYKSNRGIYLPLSIS</sequence>
<proteinExistence type="predicted"/>
<evidence type="ECO:0000256" key="1">
    <source>
        <dbReference type="SAM" id="MobiDB-lite"/>
    </source>
</evidence>
<dbReference type="eggNOG" id="ENOG502SWM7">
    <property type="taxonomic scope" value="Eukaryota"/>
</dbReference>
<gene>
    <name evidence="2" type="ordered locus">DEHA2F26246g</name>
</gene>
<reference evidence="2 3" key="1">
    <citation type="journal article" date="2004" name="Nature">
        <title>Genome evolution in yeasts.</title>
        <authorList>
            <consortium name="Genolevures"/>
            <person name="Dujon B."/>
            <person name="Sherman D."/>
            <person name="Fischer G."/>
            <person name="Durrens P."/>
            <person name="Casaregola S."/>
            <person name="Lafontaine I."/>
            <person name="de Montigny J."/>
            <person name="Marck C."/>
            <person name="Neuveglise C."/>
            <person name="Talla E."/>
            <person name="Goffard N."/>
            <person name="Frangeul L."/>
            <person name="Aigle M."/>
            <person name="Anthouard V."/>
            <person name="Babour A."/>
            <person name="Barbe V."/>
            <person name="Barnay S."/>
            <person name="Blanchin S."/>
            <person name="Beckerich J.M."/>
            <person name="Beyne E."/>
            <person name="Bleykasten C."/>
            <person name="Boisrame A."/>
            <person name="Boyer J."/>
            <person name="Cattolico L."/>
            <person name="Confanioleri F."/>
            <person name="de Daruvar A."/>
            <person name="Despons L."/>
            <person name="Fabre E."/>
            <person name="Fairhead C."/>
            <person name="Ferry-Dumazet H."/>
            <person name="Groppi A."/>
            <person name="Hantraye F."/>
            <person name="Hennequin C."/>
            <person name="Jauniaux N."/>
            <person name="Joyet P."/>
            <person name="Kachouri R."/>
            <person name="Kerrest A."/>
            <person name="Koszul R."/>
            <person name="Lemaire M."/>
            <person name="Lesur I."/>
            <person name="Ma L."/>
            <person name="Muller H."/>
            <person name="Nicaud J.M."/>
            <person name="Nikolski M."/>
            <person name="Oztas S."/>
            <person name="Ozier-Kalogeropoulos O."/>
            <person name="Pellenz S."/>
            <person name="Potier S."/>
            <person name="Richard G.F."/>
            <person name="Straub M.L."/>
            <person name="Suleau A."/>
            <person name="Swennene D."/>
            <person name="Tekaia F."/>
            <person name="Wesolowski-Louvel M."/>
            <person name="Westhof E."/>
            <person name="Wirth B."/>
            <person name="Zeniou-Meyer M."/>
            <person name="Zivanovic I."/>
            <person name="Bolotin-Fukuhara M."/>
            <person name="Thierry A."/>
            <person name="Bouchier C."/>
            <person name="Caudron B."/>
            <person name="Scarpelli C."/>
            <person name="Gaillardin C."/>
            <person name="Weissenbach J."/>
            <person name="Wincker P."/>
            <person name="Souciet J.L."/>
        </authorList>
    </citation>
    <scope>NUCLEOTIDE SEQUENCE [LARGE SCALE GENOMIC DNA]</scope>
    <source>
        <strain evidence="3">ATCC 36239 / CBS 767 / BCRC 21394 / JCM 1990 / NBRC 0083 / IGC 2968</strain>
    </source>
</reference>